<sequence length="261" mass="30839">MYKHIILDFFQGIVNSIRIDFFVKPLFDNTKLKKLVFKIIKYNALLHFIPYILVVILEWLLGVSLFNIFIYIICPVNIFSAMFHILHYMDLVNMVSSYSSKTSNTGAALDMLSMTITMTIYQLVIYLTTSIINIVFHDRLHILAIIINFAILTIYHSFYCFNNLWQYKKIEMFYRIDMHEKLWPFYVGYGLVSTIIYFYINNAIMLGIYNLYMTLAIALPFLMNTKYPKKDMPYPSINLFIFSYLTGFIFTLSKNILKTSK</sequence>
<evidence type="ECO:0000256" key="4">
    <source>
        <dbReference type="ARBA" id="ARBA00023136"/>
    </source>
</evidence>
<proteinExistence type="predicted"/>
<dbReference type="KEGG" id="vg:80519029"/>
<comment type="subcellular location">
    <subcellularLocation>
        <location evidence="1">Membrane</location>
        <topology evidence="1">Multi-pass membrane protein</topology>
    </subcellularLocation>
</comment>
<feature type="transmembrane region" description="Helical" evidence="5">
    <location>
        <begin position="182"/>
        <end position="200"/>
    </location>
</feature>
<keyword evidence="4 5" id="KW-0472">Membrane</keyword>
<feature type="transmembrane region" description="Helical" evidence="5">
    <location>
        <begin position="107"/>
        <end position="128"/>
    </location>
</feature>
<dbReference type="GeneID" id="80519029"/>
<evidence type="ECO:0000313" key="6">
    <source>
        <dbReference type="EMBL" id="QKU35593.1"/>
    </source>
</evidence>
<feature type="transmembrane region" description="Helical" evidence="5">
    <location>
        <begin position="140"/>
        <end position="161"/>
    </location>
</feature>
<reference evidence="6" key="2">
    <citation type="journal article" date="2018" name="Nat. Commun.">
        <title>Tailed giant Tupanvirus possesses the most complete translational apparatus of the known virosphere.</title>
        <authorList>
            <person name="Abrahao J."/>
            <person name="Silva L."/>
            <person name="Silva L.S."/>
            <person name="Khalil J.Y.B."/>
            <person name="Rodrigues R."/>
            <person name="Arantes T."/>
            <person name="Assis F."/>
            <person name="Boratto P."/>
            <person name="Andrade M."/>
            <person name="Kroon E.G."/>
            <person name="Ribeiro B."/>
            <person name="Bergier I."/>
            <person name="Seligmann H."/>
            <person name="Ghigo E."/>
            <person name="Colson P."/>
            <person name="Levasseur A."/>
            <person name="Kroemer G."/>
            <person name="Raoult D."/>
            <person name="La Scola B."/>
        </authorList>
    </citation>
    <scope>NUCLEOTIDE SEQUENCE [LARGE SCALE GENOMIC DNA]</scope>
    <source>
        <strain evidence="6">Soda lake</strain>
    </source>
</reference>
<keyword evidence="3 5" id="KW-1133">Transmembrane helix</keyword>
<dbReference type="PANTHER" id="PTHR21389:SF0">
    <property type="entry name" value="ETOPOSIDE-INDUCED PROTEIN 2.4 HOMOLOG"/>
    <property type="match status" value="1"/>
</dbReference>
<feature type="transmembrane region" description="Helical" evidence="5">
    <location>
        <begin position="237"/>
        <end position="257"/>
    </location>
</feature>
<keyword evidence="2 5" id="KW-0812">Transmembrane</keyword>
<organism evidence="6">
    <name type="scientific">Tupanvirus soda lake</name>
    <dbReference type="NCBI Taxonomy" id="2126985"/>
    <lineage>
        <taxon>Viruses</taxon>
        <taxon>Varidnaviria</taxon>
        <taxon>Bamfordvirae</taxon>
        <taxon>Nucleocytoviricota</taxon>
        <taxon>Megaviricetes</taxon>
        <taxon>Imitervirales</taxon>
        <taxon>Mimiviridae</taxon>
        <taxon>Megamimivirinae</taxon>
        <taxon>Tupanvirus</taxon>
        <taxon>Tupanvirus salinum</taxon>
    </lineage>
</organism>
<feature type="transmembrane region" description="Helical" evidence="5">
    <location>
        <begin position="206"/>
        <end position="225"/>
    </location>
</feature>
<name>A0A6N1NWJ1_9VIRU</name>
<accession>A0A6N1NWJ1</accession>
<feature type="transmembrane region" description="Helical" evidence="5">
    <location>
        <begin position="42"/>
        <end position="62"/>
    </location>
</feature>
<dbReference type="GO" id="GO:0016020">
    <property type="term" value="C:membrane"/>
    <property type="evidence" value="ECO:0007669"/>
    <property type="project" value="UniProtKB-SubCell"/>
</dbReference>
<evidence type="ECO:0000256" key="5">
    <source>
        <dbReference type="SAM" id="Phobius"/>
    </source>
</evidence>
<protein>
    <submittedName>
        <fullName evidence="6">Putative etoposide-induced protein 2.4</fullName>
    </submittedName>
</protein>
<dbReference type="PANTHER" id="PTHR21389">
    <property type="entry name" value="P53 INDUCED PROTEIN"/>
    <property type="match status" value="1"/>
</dbReference>
<dbReference type="EMBL" id="KY523104">
    <property type="protein sequence ID" value="QKU35593.1"/>
    <property type="molecule type" value="Genomic_DNA"/>
</dbReference>
<dbReference type="RefSeq" id="YP_010782265.1">
    <property type="nucleotide sequence ID" value="NC_075039.1"/>
</dbReference>
<evidence type="ECO:0000256" key="3">
    <source>
        <dbReference type="ARBA" id="ARBA00022989"/>
    </source>
</evidence>
<evidence type="ECO:0000256" key="2">
    <source>
        <dbReference type="ARBA" id="ARBA00022692"/>
    </source>
</evidence>
<reference evidence="6" key="1">
    <citation type="submission" date="2017-01" db="EMBL/GenBank/DDBJ databases">
        <authorList>
            <person name="Assis F.L."/>
            <person name="Abrahao J.S."/>
            <person name="Silva L."/>
            <person name="Khalil J.B."/>
            <person name="Rodrigues R."/>
            <person name="Silva L.S."/>
            <person name="Arantes T."/>
            <person name="Boratto P."/>
            <person name="Andrade M."/>
            <person name="Kroon E.G."/>
            <person name="Ribeiro B."/>
            <person name="Bergier I."/>
            <person name="Seligmann H."/>
            <person name="Ghigo E."/>
            <person name="Colson P."/>
            <person name="Levasseur A."/>
            <person name="Raoult D."/>
            <person name="Scola B.L."/>
        </authorList>
    </citation>
    <scope>NUCLEOTIDE SEQUENCE</scope>
    <source>
        <strain evidence="6">Soda lake</strain>
    </source>
</reference>
<evidence type="ECO:0000256" key="1">
    <source>
        <dbReference type="ARBA" id="ARBA00004141"/>
    </source>
</evidence>
<feature type="transmembrane region" description="Helical" evidence="5">
    <location>
        <begin position="68"/>
        <end position="86"/>
    </location>
</feature>